<name>A0A0K9NZY6_ZOSMR</name>
<evidence type="ECO:0000313" key="2">
    <source>
        <dbReference type="Proteomes" id="UP000036987"/>
    </source>
</evidence>
<organism evidence="1 2">
    <name type="scientific">Zostera marina</name>
    <name type="common">Eelgrass</name>
    <dbReference type="NCBI Taxonomy" id="29655"/>
    <lineage>
        <taxon>Eukaryota</taxon>
        <taxon>Viridiplantae</taxon>
        <taxon>Streptophyta</taxon>
        <taxon>Embryophyta</taxon>
        <taxon>Tracheophyta</taxon>
        <taxon>Spermatophyta</taxon>
        <taxon>Magnoliopsida</taxon>
        <taxon>Liliopsida</taxon>
        <taxon>Zosteraceae</taxon>
        <taxon>Zostera</taxon>
    </lineage>
</organism>
<dbReference type="EMBL" id="LFYR01001470">
    <property type="protein sequence ID" value="KMZ61547.1"/>
    <property type="molecule type" value="Genomic_DNA"/>
</dbReference>
<gene>
    <name evidence="1" type="ORF">ZOSMA_51G00380</name>
</gene>
<dbReference type="AlphaFoldDB" id="A0A0K9NZY6"/>
<comment type="caution">
    <text evidence="1">The sequence shown here is derived from an EMBL/GenBank/DDBJ whole genome shotgun (WGS) entry which is preliminary data.</text>
</comment>
<evidence type="ECO:0000313" key="1">
    <source>
        <dbReference type="EMBL" id="KMZ61547.1"/>
    </source>
</evidence>
<sequence length="94" mass="10743">MDALRDAEGSRPNRLVFEMGLSSRVHVALGQGCVPPIKPYEGYDYPSFFAEPEVHVRVMRLVREKPSEWVDEQLHAHLLAATYNVCSWQLSEKT</sequence>
<accession>A0A0K9NZY6</accession>
<dbReference type="Proteomes" id="UP000036987">
    <property type="component" value="Unassembled WGS sequence"/>
</dbReference>
<keyword evidence="2" id="KW-1185">Reference proteome</keyword>
<protein>
    <submittedName>
        <fullName evidence="1">Uncharacterized protein</fullName>
    </submittedName>
</protein>
<proteinExistence type="predicted"/>
<reference evidence="2" key="1">
    <citation type="journal article" date="2016" name="Nature">
        <title>The genome of the seagrass Zostera marina reveals angiosperm adaptation to the sea.</title>
        <authorList>
            <person name="Olsen J.L."/>
            <person name="Rouze P."/>
            <person name="Verhelst B."/>
            <person name="Lin Y.-C."/>
            <person name="Bayer T."/>
            <person name="Collen J."/>
            <person name="Dattolo E."/>
            <person name="De Paoli E."/>
            <person name="Dittami S."/>
            <person name="Maumus F."/>
            <person name="Michel G."/>
            <person name="Kersting A."/>
            <person name="Lauritano C."/>
            <person name="Lohaus R."/>
            <person name="Toepel M."/>
            <person name="Tonon T."/>
            <person name="Vanneste K."/>
            <person name="Amirebrahimi M."/>
            <person name="Brakel J."/>
            <person name="Bostroem C."/>
            <person name="Chovatia M."/>
            <person name="Grimwood J."/>
            <person name="Jenkins J.W."/>
            <person name="Jueterbock A."/>
            <person name="Mraz A."/>
            <person name="Stam W.T."/>
            <person name="Tice H."/>
            <person name="Bornberg-Bauer E."/>
            <person name="Green P.J."/>
            <person name="Pearson G.A."/>
            <person name="Procaccini G."/>
            <person name="Duarte C.M."/>
            <person name="Schmutz J."/>
            <person name="Reusch T.B.H."/>
            <person name="Van de Peer Y."/>
        </authorList>
    </citation>
    <scope>NUCLEOTIDE SEQUENCE [LARGE SCALE GENOMIC DNA]</scope>
    <source>
        <strain evidence="2">cv. Finnish</strain>
    </source>
</reference>